<keyword evidence="7" id="KW-0456">Lyase</keyword>
<reference evidence="11" key="1">
    <citation type="journal article" date="2014" name="Int. J. Syst. Evol. Microbiol.">
        <title>Complete genome sequence of Corynebacterium casei LMG S-19264T (=DSM 44701T), isolated from a smear-ripened cheese.</title>
        <authorList>
            <consortium name="US DOE Joint Genome Institute (JGI-PGF)"/>
            <person name="Walter F."/>
            <person name="Albersmeier A."/>
            <person name="Kalinowski J."/>
            <person name="Ruckert C."/>
        </authorList>
    </citation>
    <scope>NUCLEOTIDE SEQUENCE</scope>
    <source>
        <strain evidence="11">JCM 4714</strain>
    </source>
</reference>
<dbReference type="InterPro" id="IPR012319">
    <property type="entry name" value="FPG_cat"/>
</dbReference>
<dbReference type="PANTHER" id="PTHR22993:SF9">
    <property type="entry name" value="FORMAMIDOPYRIMIDINE-DNA GLYCOSYLASE"/>
    <property type="match status" value="1"/>
</dbReference>
<proteinExistence type="inferred from homology"/>
<dbReference type="GO" id="GO:0016829">
    <property type="term" value="F:lyase activity"/>
    <property type="evidence" value="ECO:0007669"/>
    <property type="project" value="UniProtKB-KW"/>
</dbReference>
<evidence type="ECO:0000256" key="2">
    <source>
        <dbReference type="ARBA" id="ARBA00009409"/>
    </source>
</evidence>
<keyword evidence="5" id="KW-0238">DNA-binding</keyword>
<dbReference type="InterPro" id="IPR010979">
    <property type="entry name" value="Ribosomal_uS13-like_H2TH"/>
</dbReference>
<dbReference type="GO" id="GO:0034039">
    <property type="term" value="F:8-oxo-7,8-dihydroguanine DNA N-glycosylase activity"/>
    <property type="evidence" value="ECO:0007669"/>
    <property type="project" value="TreeGrafter"/>
</dbReference>
<keyword evidence="3" id="KW-0227">DNA damage</keyword>
<evidence type="ECO:0000256" key="1">
    <source>
        <dbReference type="ARBA" id="ARBA00001668"/>
    </source>
</evidence>
<keyword evidence="8" id="KW-0511">Multifunctional enzyme</keyword>
<dbReference type="GO" id="GO:0003684">
    <property type="term" value="F:damaged DNA binding"/>
    <property type="evidence" value="ECO:0007669"/>
    <property type="project" value="InterPro"/>
</dbReference>
<dbReference type="EMBL" id="BMVG01000001">
    <property type="protein sequence ID" value="GHD98517.1"/>
    <property type="molecule type" value="Genomic_DNA"/>
</dbReference>
<dbReference type="PROSITE" id="PS51068">
    <property type="entry name" value="FPG_CAT"/>
    <property type="match status" value="1"/>
</dbReference>
<dbReference type="Gene3D" id="1.10.8.50">
    <property type="match status" value="1"/>
</dbReference>
<dbReference type="SUPFAM" id="SSF81624">
    <property type="entry name" value="N-terminal domain of MutM-like DNA repair proteins"/>
    <property type="match status" value="1"/>
</dbReference>
<organism evidence="11 12">
    <name type="scientific">Streptomyces alanosinicus</name>
    <dbReference type="NCBI Taxonomy" id="68171"/>
    <lineage>
        <taxon>Bacteria</taxon>
        <taxon>Bacillati</taxon>
        <taxon>Actinomycetota</taxon>
        <taxon>Actinomycetes</taxon>
        <taxon>Kitasatosporales</taxon>
        <taxon>Streptomycetaceae</taxon>
        <taxon>Streptomyces</taxon>
    </lineage>
</organism>
<dbReference type="GO" id="GO:0008270">
    <property type="term" value="F:zinc ion binding"/>
    <property type="evidence" value="ECO:0007669"/>
    <property type="project" value="InterPro"/>
</dbReference>
<dbReference type="SMART" id="SM00898">
    <property type="entry name" value="Fapy_DNA_glyco"/>
    <property type="match status" value="1"/>
</dbReference>
<gene>
    <name evidence="11" type="ORF">GCM10010339_06010</name>
</gene>
<keyword evidence="9" id="KW-0326">Glycosidase</keyword>
<comment type="catalytic activity">
    <reaction evidence="1">
        <text>Hydrolysis of DNA containing ring-opened 7-methylguanine residues, releasing 2,6-diamino-4-hydroxy-5-(N-methyl)formamidopyrimidine.</text>
        <dbReference type="EC" id="3.2.2.23"/>
    </reaction>
</comment>
<evidence type="ECO:0000313" key="12">
    <source>
        <dbReference type="Proteomes" id="UP000655443"/>
    </source>
</evidence>
<feature type="domain" description="Formamidopyrimidine-DNA glycosylase catalytic" evidence="10">
    <location>
        <begin position="1"/>
        <end position="88"/>
    </location>
</feature>
<dbReference type="GO" id="GO:0006284">
    <property type="term" value="P:base-excision repair"/>
    <property type="evidence" value="ECO:0007669"/>
    <property type="project" value="InterPro"/>
</dbReference>
<evidence type="ECO:0000313" key="11">
    <source>
        <dbReference type="EMBL" id="GHD98517.1"/>
    </source>
</evidence>
<dbReference type="AlphaFoldDB" id="A0A918YCK9"/>
<dbReference type="GO" id="GO:0003906">
    <property type="term" value="F:DNA-(apurinic or apyrimidinic site) endonuclease activity"/>
    <property type="evidence" value="ECO:0007669"/>
    <property type="project" value="InterPro"/>
</dbReference>
<keyword evidence="6" id="KW-0234">DNA repair</keyword>
<evidence type="ECO:0000256" key="4">
    <source>
        <dbReference type="ARBA" id="ARBA00022801"/>
    </source>
</evidence>
<reference evidence="11" key="2">
    <citation type="submission" date="2020-09" db="EMBL/GenBank/DDBJ databases">
        <authorList>
            <person name="Sun Q."/>
            <person name="Ohkuma M."/>
        </authorList>
    </citation>
    <scope>NUCLEOTIDE SEQUENCE</scope>
    <source>
        <strain evidence="11">JCM 4714</strain>
    </source>
</reference>
<sequence length="241" mass="26713">MHDTDVLRGVGVRRLRREVEGRRLGRPSRHGKLPVVPVGDGPALVWHFGITGELVCACADDPSAVQDRVVLTLDDDRQLRYRDQRKPQGIRLTPHQRALRRALKRLGPDAPQMPRADFLDLLAARRGAVKGVLMDQSLIAGLGNLLSDEILWRARAAPRRPARELDDAETRHVFTAMHGVLDTVNATMTFPQVRSFLHQWCVVGRVGLKPNLVTRLTCDFADGTDISARFHSAASCSSGGR</sequence>
<comment type="caution">
    <text evidence="11">The sequence shown here is derived from an EMBL/GenBank/DDBJ whole genome shotgun (WGS) entry which is preliminary data.</text>
</comment>
<keyword evidence="12" id="KW-1185">Reference proteome</keyword>
<dbReference type="SUPFAM" id="SSF46946">
    <property type="entry name" value="S13-like H2TH domain"/>
    <property type="match status" value="1"/>
</dbReference>
<dbReference type="Pfam" id="PF01149">
    <property type="entry name" value="Fapy_DNA_glyco"/>
    <property type="match status" value="1"/>
</dbReference>
<evidence type="ECO:0000256" key="8">
    <source>
        <dbReference type="ARBA" id="ARBA00023268"/>
    </source>
</evidence>
<dbReference type="InterPro" id="IPR035937">
    <property type="entry name" value="FPG_N"/>
</dbReference>
<dbReference type="InterPro" id="IPR015886">
    <property type="entry name" value="H2TH_FPG"/>
</dbReference>
<name>A0A918YCK9_9ACTN</name>
<evidence type="ECO:0000256" key="3">
    <source>
        <dbReference type="ARBA" id="ARBA00022763"/>
    </source>
</evidence>
<evidence type="ECO:0000256" key="6">
    <source>
        <dbReference type="ARBA" id="ARBA00023204"/>
    </source>
</evidence>
<dbReference type="Pfam" id="PF06831">
    <property type="entry name" value="H2TH"/>
    <property type="match status" value="1"/>
</dbReference>
<keyword evidence="4" id="KW-0378">Hydrolase</keyword>
<dbReference type="PANTHER" id="PTHR22993">
    <property type="entry name" value="FORMAMIDOPYRIMIDINE-DNA GLYCOSYLASE"/>
    <property type="match status" value="1"/>
</dbReference>
<evidence type="ECO:0000259" key="10">
    <source>
        <dbReference type="PROSITE" id="PS51068"/>
    </source>
</evidence>
<dbReference type="Proteomes" id="UP000655443">
    <property type="component" value="Unassembled WGS sequence"/>
</dbReference>
<protein>
    <recommendedName>
        <fullName evidence="10">Formamidopyrimidine-DNA glycosylase catalytic domain-containing protein</fullName>
    </recommendedName>
</protein>
<comment type="similarity">
    <text evidence="2">Belongs to the FPG family.</text>
</comment>
<evidence type="ECO:0000256" key="7">
    <source>
        <dbReference type="ARBA" id="ARBA00023239"/>
    </source>
</evidence>
<dbReference type="SMART" id="SM01232">
    <property type="entry name" value="H2TH"/>
    <property type="match status" value="1"/>
</dbReference>
<evidence type="ECO:0000256" key="5">
    <source>
        <dbReference type="ARBA" id="ARBA00023125"/>
    </source>
</evidence>
<dbReference type="Gene3D" id="3.20.190.10">
    <property type="entry name" value="MutM-like, N-terminal"/>
    <property type="match status" value="1"/>
</dbReference>
<accession>A0A918YCK9</accession>
<evidence type="ECO:0000256" key="9">
    <source>
        <dbReference type="ARBA" id="ARBA00023295"/>
    </source>
</evidence>